<dbReference type="OrthoDB" id="10423037at2759"/>
<gene>
    <name evidence="2" type="ORF">SADUNF_Sadunf16G0087000</name>
</gene>
<feature type="signal peptide" evidence="1">
    <location>
        <begin position="1"/>
        <end position="18"/>
    </location>
</feature>
<proteinExistence type="predicted"/>
<evidence type="ECO:0000313" key="3">
    <source>
        <dbReference type="Proteomes" id="UP000657918"/>
    </source>
</evidence>
<evidence type="ECO:0008006" key="4">
    <source>
        <dbReference type="Google" id="ProtNLM"/>
    </source>
</evidence>
<feature type="chain" id="PRO_5032816857" description="NADH dehydrogenase subunit 4" evidence="1">
    <location>
        <begin position="19"/>
        <end position="74"/>
    </location>
</feature>
<dbReference type="Proteomes" id="UP000657918">
    <property type="component" value="Chromosome 16"/>
</dbReference>
<keyword evidence="3" id="KW-1185">Reference proteome</keyword>
<accession>A0A835JB42</accession>
<dbReference type="EMBL" id="JADGMS010000016">
    <property type="protein sequence ID" value="KAF9665099.1"/>
    <property type="molecule type" value="Genomic_DNA"/>
</dbReference>
<comment type="caution">
    <text evidence="2">The sequence shown here is derived from an EMBL/GenBank/DDBJ whole genome shotgun (WGS) entry which is preliminary data.</text>
</comment>
<organism evidence="2 3">
    <name type="scientific">Salix dunnii</name>
    <dbReference type="NCBI Taxonomy" id="1413687"/>
    <lineage>
        <taxon>Eukaryota</taxon>
        <taxon>Viridiplantae</taxon>
        <taxon>Streptophyta</taxon>
        <taxon>Embryophyta</taxon>
        <taxon>Tracheophyta</taxon>
        <taxon>Spermatophyta</taxon>
        <taxon>Magnoliopsida</taxon>
        <taxon>eudicotyledons</taxon>
        <taxon>Gunneridae</taxon>
        <taxon>Pentapetalae</taxon>
        <taxon>rosids</taxon>
        <taxon>fabids</taxon>
        <taxon>Malpighiales</taxon>
        <taxon>Salicaceae</taxon>
        <taxon>Saliceae</taxon>
        <taxon>Salix</taxon>
    </lineage>
</organism>
<protein>
    <recommendedName>
        <fullName evidence="4">NADH dehydrogenase subunit 4</fullName>
    </recommendedName>
</protein>
<keyword evidence="1" id="KW-0732">Signal</keyword>
<evidence type="ECO:0000313" key="2">
    <source>
        <dbReference type="EMBL" id="KAF9665099.1"/>
    </source>
</evidence>
<name>A0A835JB42_9ROSI</name>
<dbReference type="AlphaFoldDB" id="A0A835JB42"/>
<evidence type="ECO:0000256" key="1">
    <source>
        <dbReference type="SAM" id="SignalP"/>
    </source>
</evidence>
<reference evidence="2 3" key="1">
    <citation type="submission" date="2020-10" db="EMBL/GenBank/DDBJ databases">
        <title>Plant Genome Project.</title>
        <authorList>
            <person name="Zhang R.-G."/>
        </authorList>
    </citation>
    <scope>NUCLEOTIDE SEQUENCE [LARGE SCALE GENOMIC DNA]</scope>
    <source>
        <strain evidence="2">FAFU-HL-1</strain>
        <tissue evidence="2">Leaf</tissue>
    </source>
</reference>
<sequence>MFYVSIFVIPLLFGSVMASGAAILFKKCVASSSGYSLPRFIYGDNGSRGFLEKSQEQPASVLLISTTEFMLSKM</sequence>